<feature type="compositionally biased region" description="Basic and acidic residues" evidence="1">
    <location>
        <begin position="1"/>
        <end position="16"/>
    </location>
</feature>
<accession>A0ABY9J7N7</accession>
<evidence type="ECO:0000256" key="1">
    <source>
        <dbReference type="SAM" id="MobiDB-lite"/>
    </source>
</evidence>
<dbReference type="RefSeq" id="WP_147960041.1">
    <property type="nucleotide sequence ID" value="NZ_CP120983.1"/>
</dbReference>
<feature type="region of interest" description="Disordered" evidence="1">
    <location>
        <begin position="1"/>
        <end position="22"/>
    </location>
</feature>
<proteinExistence type="predicted"/>
<evidence type="ECO:0000313" key="2">
    <source>
        <dbReference type="EMBL" id="WLQ63205.1"/>
    </source>
</evidence>
<dbReference type="EMBL" id="CP120983">
    <property type="protein sequence ID" value="WLQ63205.1"/>
    <property type="molecule type" value="Genomic_DNA"/>
</dbReference>
<evidence type="ECO:0000313" key="3">
    <source>
        <dbReference type="Proteomes" id="UP001224433"/>
    </source>
</evidence>
<dbReference type="Proteomes" id="UP001224433">
    <property type="component" value="Chromosome"/>
</dbReference>
<feature type="region of interest" description="Disordered" evidence="1">
    <location>
        <begin position="34"/>
        <end position="69"/>
    </location>
</feature>
<gene>
    <name evidence="2" type="ORF">P8A20_06180</name>
</gene>
<name>A0ABY9J7N7_9ACTN</name>
<keyword evidence="3" id="KW-1185">Reference proteome</keyword>
<sequence length="69" mass="7421">MDPYDSHHARGRDRSPESSTPIYDRLLAEWRDAARRDAGADPSAAAVTSGAPRGREVFVPAARAESGGR</sequence>
<protein>
    <submittedName>
        <fullName evidence="2">Uncharacterized protein</fullName>
    </submittedName>
</protein>
<organism evidence="2 3">
    <name type="scientific">Streptomyces glycanivorans</name>
    <dbReference type="NCBI Taxonomy" id="3033808"/>
    <lineage>
        <taxon>Bacteria</taxon>
        <taxon>Bacillati</taxon>
        <taxon>Actinomycetota</taxon>
        <taxon>Actinomycetes</taxon>
        <taxon>Kitasatosporales</taxon>
        <taxon>Streptomycetaceae</taxon>
        <taxon>Streptomyces</taxon>
    </lineage>
</organism>
<reference evidence="2 3" key="1">
    <citation type="submission" date="2023-03" db="EMBL/GenBank/DDBJ databases">
        <title>Isolation and description of six Streptomyces strains from soil environments, able to metabolize different microbial glucans.</title>
        <authorList>
            <person name="Widen T."/>
            <person name="Larsbrink J."/>
        </authorList>
    </citation>
    <scope>NUCLEOTIDE SEQUENCE [LARGE SCALE GENOMIC DNA]</scope>
    <source>
        <strain evidence="2 3">Alt3</strain>
    </source>
</reference>